<dbReference type="SUPFAM" id="SSF55383">
    <property type="entry name" value="Copper amine oxidase, domain N"/>
    <property type="match status" value="1"/>
</dbReference>
<keyword evidence="4" id="KW-1185">Reference proteome</keyword>
<accession>A0A3Q8X6W7</accession>
<sequence length="495" mass="53710">MMRRTILALLSLLFVLTLAVPASYAAPATIGLFLDGKKLSSASPPRLINQTTMVPIRVIAEGLGANVTWNKKSQIATLTDNKTTIVLPINGTYAILDGKSMPLEQPPIVINGVTMLPIRFVAENLGLVVKWDASAYAVSLWRTNSGVSGSDPAADPTVPAIPPAQYPALQSIQPKNNLLTIAADGSFSPSVSILTNPDRLVVDLPGVTFDGPISEPANNTMGEVPGISQDNPYISNVRYIMKDTKSSTISIVAELKQKVSYQIQNTGDSSKLVIQLSSVPPANSSTKSAIYIYQSHNRESWIPELPGVTNPDLAFNATTNVSMLGARMTGMLQAMGAEVYHTSYDYSSIYGSQFNYAKSYVYSGKTIVNQLALHPQIKYLFDLHRDTSPRSETTVNIRGTNYAKLYFVIGLENPNWKQNAAFASKLQALVMAKYPGLSRGIYYKDKSVGNGWYNQNYSPNSALIEVGGTANTLAESNRTMDILAQAINQIRLSVQ</sequence>
<dbReference type="Pfam" id="PF07454">
    <property type="entry name" value="SpoIIP"/>
    <property type="match status" value="1"/>
</dbReference>
<evidence type="ECO:0000313" key="3">
    <source>
        <dbReference type="EMBL" id="AZN41422.1"/>
    </source>
</evidence>
<keyword evidence="1" id="KW-0732">Signal</keyword>
<evidence type="ECO:0000313" key="4">
    <source>
        <dbReference type="Proteomes" id="UP000272528"/>
    </source>
</evidence>
<dbReference type="OrthoDB" id="1633470at2"/>
<dbReference type="InterPro" id="IPR012854">
    <property type="entry name" value="Cu_amine_oxidase-like_N"/>
</dbReference>
<feature type="signal peptide" evidence="1">
    <location>
        <begin position="1"/>
        <end position="25"/>
    </location>
</feature>
<reference evidence="4" key="1">
    <citation type="submission" date="2018-12" db="EMBL/GenBank/DDBJ databases">
        <title>Genome sequence of Peanibacillus sp.</title>
        <authorList>
            <person name="Subramani G."/>
            <person name="Srinivasan S."/>
            <person name="Kim M.K."/>
        </authorList>
    </citation>
    <scope>NUCLEOTIDE SEQUENCE [LARGE SCALE GENOMIC DNA]</scope>
    <source>
        <strain evidence="4">18JY67-1</strain>
    </source>
</reference>
<dbReference type="Proteomes" id="UP000272528">
    <property type="component" value="Chromosome"/>
</dbReference>
<feature type="domain" description="Copper amine oxidase-like N-terminal" evidence="2">
    <location>
        <begin position="34"/>
        <end position="139"/>
    </location>
</feature>
<proteinExistence type="predicted"/>
<dbReference type="Gene3D" id="2.60.40.3500">
    <property type="match status" value="1"/>
</dbReference>
<gene>
    <name evidence="3" type="ORF">EJC50_18390</name>
</gene>
<feature type="chain" id="PRO_5018692699" evidence="1">
    <location>
        <begin position="26"/>
        <end position="495"/>
    </location>
</feature>
<dbReference type="RefSeq" id="WP_126017129.1">
    <property type="nucleotide sequence ID" value="NZ_CP034437.1"/>
</dbReference>
<dbReference type="KEGG" id="palb:EJC50_18390"/>
<dbReference type="Pfam" id="PF07833">
    <property type="entry name" value="Cu_amine_oxidN1"/>
    <property type="match status" value="1"/>
</dbReference>
<dbReference type="NCBIfam" id="TIGR02867">
    <property type="entry name" value="spore_II_P"/>
    <property type="match status" value="1"/>
</dbReference>
<name>A0A3Q8X6W7_9BACL</name>
<protein>
    <submittedName>
        <fullName evidence="3">AMIN domain-containing protein</fullName>
    </submittedName>
</protein>
<dbReference type="Gene3D" id="3.30.457.10">
    <property type="entry name" value="Copper amine oxidase-like, N-terminal domain"/>
    <property type="match status" value="1"/>
</dbReference>
<dbReference type="InterPro" id="IPR010897">
    <property type="entry name" value="Spore_II_P"/>
</dbReference>
<organism evidence="3 4">
    <name type="scientific">Paenibacillus albus</name>
    <dbReference type="NCBI Taxonomy" id="2495582"/>
    <lineage>
        <taxon>Bacteria</taxon>
        <taxon>Bacillati</taxon>
        <taxon>Bacillota</taxon>
        <taxon>Bacilli</taxon>
        <taxon>Bacillales</taxon>
        <taxon>Paenibacillaceae</taxon>
        <taxon>Paenibacillus</taxon>
    </lineage>
</organism>
<evidence type="ECO:0000256" key="1">
    <source>
        <dbReference type="SAM" id="SignalP"/>
    </source>
</evidence>
<dbReference type="InterPro" id="IPR036582">
    <property type="entry name" value="Mao_N_sf"/>
</dbReference>
<evidence type="ECO:0000259" key="2">
    <source>
        <dbReference type="Pfam" id="PF07833"/>
    </source>
</evidence>
<dbReference type="EMBL" id="CP034437">
    <property type="protein sequence ID" value="AZN41422.1"/>
    <property type="molecule type" value="Genomic_DNA"/>
</dbReference>
<dbReference type="AlphaFoldDB" id="A0A3Q8X6W7"/>